<keyword evidence="7" id="KW-0812">Transmembrane</keyword>
<evidence type="ECO:0000256" key="2">
    <source>
        <dbReference type="ARBA" id="ARBA00004651"/>
    </source>
</evidence>
<keyword evidence="12" id="KW-0902">Two-component regulatory system</keyword>
<dbReference type="GO" id="GO:0005886">
    <property type="term" value="C:plasma membrane"/>
    <property type="evidence" value="ECO:0007669"/>
    <property type="project" value="UniProtKB-SubCell"/>
</dbReference>
<keyword evidence="4" id="KW-1003">Cell membrane</keyword>
<keyword evidence="11" id="KW-1133">Transmembrane helix</keyword>
<evidence type="ECO:0000256" key="11">
    <source>
        <dbReference type="ARBA" id="ARBA00022989"/>
    </source>
</evidence>
<dbReference type="PRINTS" id="PR00344">
    <property type="entry name" value="BCTRLSENSOR"/>
</dbReference>
<dbReference type="EMBL" id="MWPX01000014">
    <property type="protein sequence ID" value="OUM48216.1"/>
    <property type="molecule type" value="Genomic_DNA"/>
</dbReference>
<comment type="subcellular location">
    <subcellularLocation>
        <location evidence="2">Cell membrane</location>
        <topology evidence="2">Multi-pass membrane protein</topology>
    </subcellularLocation>
</comment>
<evidence type="ECO:0000256" key="9">
    <source>
        <dbReference type="ARBA" id="ARBA00022777"/>
    </source>
</evidence>
<evidence type="ECO:0000256" key="6">
    <source>
        <dbReference type="ARBA" id="ARBA00022679"/>
    </source>
</evidence>
<keyword evidence="6" id="KW-0808">Transferase</keyword>
<dbReference type="InterPro" id="IPR036890">
    <property type="entry name" value="HATPase_C_sf"/>
</dbReference>
<dbReference type="GO" id="GO:0005524">
    <property type="term" value="F:ATP binding"/>
    <property type="evidence" value="ECO:0007669"/>
    <property type="project" value="UniProtKB-KW"/>
</dbReference>
<dbReference type="SMART" id="SM00388">
    <property type="entry name" value="HisKA"/>
    <property type="match status" value="1"/>
</dbReference>
<dbReference type="AlphaFoldDB" id="A0A1Y3MDR8"/>
<dbReference type="InterPro" id="IPR050398">
    <property type="entry name" value="HssS/ArlS-like"/>
</dbReference>
<dbReference type="SUPFAM" id="SSF47384">
    <property type="entry name" value="Homodimeric domain of signal transducing histidine kinase"/>
    <property type="match status" value="1"/>
</dbReference>
<keyword evidence="9 14" id="KW-0418">Kinase</keyword>
<dbReference type="RefSeq" id="WP_016115145.1">
    <property type="nucleotide sequence ID" value="NZ_CP189809.1"/>
</dbReference>
<evidence type="ECO:0000256" key="13">
    <source>
        <dbReference type="ARBA" id="ARBA00023136"/>
    </source>
</evidence>
<name>A0A1Y3MDR8_9BACI</name>
<dbReference type="CDD" id="cd00082">
    <property type="entry name" value="HisKA"/>
    <property type="match status" value="1"/>
</dbReference>
<evidence type="ECO:0000256" key="12">
    <source>
        <dbReference type="ARBA" id="ARBA00023012"/>
    </source>
</evidence>
<dbReference type="PROSITE" id="PS50885">
    <property type="entry name" value="HAMP"/>
    <property type="match status" value="1"/>
</dbReference>
<dbReference type="Pfam" id="PF00512">
    <property type="entry name" value="HisKA"/>
    <property type="match status" value="1"/>
</dbReference>
<dbReference type="PROSITE" id="PS50109">
    <property type="entry name" value="HIS_KIN"/>
    <property type="match status" value="1"/>
</dbReference>
<dbReference type="InterPro" id="IPR004358">
    <property type="entry name" value="Sig_transdc_His_kin-like_C"/>
</dbReference>
<protein>
    <recommendedName>
        <fullName evidence="3">histidine kinase</fullName>
        <ecNumber evidence="3">2.7.13.3</ecNumber>
    </recommendedName>
</protein>
<reference evidence="14 15" key="1">
    <citation type="submission" date="2017-02" db="EMBL/GenBank/DDBJ databases">
        <title>Bacillus pseudomycoides isolate FSL K6-0042.</title>
        <authorList>
            <person name="Kovac J."/>
        </authorList>
    </citation>
    <scope>NUCLEOTIDE SEQUENCE [LARGE SCALE GENOMIC DNA]</scope>
    <source>
        <strain evidence="14 15">FSL K6-0042</strain>
    </source>
</reference>
<evidence type="ECO:0000256" key="7">
    <source>
        <dbReference type="ARBA" id="ARBA00022692"/>
    </source>
</evidence>
<dbReference type="Proteomes" id="UP000195321">
    <property type="component" value="Unassembled WGS sequence"/>
</dbReference>
<organism evidence="14 15">
    <name type="scientific">Bacillus pseudomycoides</name>
    <dbReference type="NCBI Taxonomy" id="64104"/>
    <lineage>
        <taxon>Bacteria</taxon>
        <taxon>Bacillati</taxon>
        <taxon>Bacillota</taxon>
        <taxon>Bacilli</taxon>
        <taxon>Bacillales</taxon>
        <taxon>Bacillaceae</taxon>
        <taxon>Bacillus</taxon>
        <taxon>Bacillus cereus group</taxon>
    </lineage>
</organism>
<evidence type="ECO:0000313" key="15">
    <source>
        <dbReference type="Proteomes" id="UP000195321"/>
    </source>
</evidence>
<dbReference type="GO" id="GO:0000155">
    <property type="term" value="F:phosphorelay sensor kinase activity"/>
    <property type="evidence" value="ECO:0007669"/>
    <property type="project" value="InterPro"/>
</dbReference>
<dbReference type="Gene3D" id="6.10.340.10">
    <property type="match status" value="1"/>
</dbReference>
<dbReference type="PANTHER" id="PTHR45528:SF1">
    <property type="entry name" value="SENSOR HISTIDINE KINASE CPXA"/>
    <property type="match status" value="1"/>
</dbReference>
<comment type="caution">
    <text evidence="14">The sequence shown here is derived from an EMBL/GenBank/DDBJ whole genome shotgun (WGS) entry which is preliminary data.</text>
</comment>
<dbReference type="Pfam" id="PF00672">
    <property type="entry name" value="HAMP"/>
    <property type="match status" value="1"/>
</dbReference>
<evidence type="ECO:0000256" key="1">
    <source>
        <dbReference type="ARBA" id="ARBA00000085"/>
    </source>
</evidence>
<evidence type="ECO:0000256" key="5">
    <source>
        <dbReference type="ARBA" id="ARBA00022553"/>
    </source>
</evidence>
<evidence type="ECO:0000313" key="14">
    <source>
        <dbReference type="EMBL" id="OUM48216.1"/>
    </source>
</evidence>
<dbReference type="InterPro" id="IPR005467">
    <property type="entry name" value="His_kinase_dom"/>
</dbReference>
<dbReference type="SUPFAM" id="SSF158472">
    <property type="entry name" value="HAMP domain-like"/>
    <property type="match status" value="1"/>
</dbReference>
<dbReference type="SMART" id="SM00304">
    <property type="entry name" value="HAMP"/>
    <property type="match status" value="1"/>
</dbReference>
<sequence>MNKLGKKLFVSISLTIILIFTISLLLMNYFLPKYNIYKTREKLNTITNQIQSLPVEQLTDTINQIENENNVTIVYTPIKNTEDEINESLRSGLIKKRVTLNKLWITKEEVIKVKSSGQANKLYDQEKLKASFFAKFISKNEMLILVGVSIAHSNELIETLNTFNIYIFGFSIFLVIVLVWILSKTITTPLKELSDVAEDISHLDFKRTNVKTNDEIGDLANSINIMSDKLHEAHQDLTNRNEHLKRFMGDITHELKTPIALVKAYSMGIKDGLDDGTYVDTIIKQTDQITNLIEELLRFSKLERDVLQKEEFQVVQLIQSVIDKYEIEFRAKNIHLQMDFRMEEPVVYADLDKMKMVFNNLISNAIKYTTNQNIKIVLEERKDYVYFSIQNGINPEVSQDIEKIWEPFYVLEASRNKEISGTGLGLAIVKSILERHGFEYGVSIIKNEIQFYMYIEKNLRKLNIL</sequence>
<keyword evidence="13" id="KW-0472">Membrane</keyword>
<dbReference type="CDD" id="cd06225">
    <property type="entry name" value="HAMP"/>
    <property type="match status" value="1"/>
</dbReference>
<evidence type="ECO:0000256" key="3">
    <source>
        <dbReference type="ARBA" id="ARBA00012438"/>
    </source>
</evidence>
<accession>A0A1Y3MDR8</accession>
<evidence type="ECO:0000256" key="8">
    <source>
        <dbReference type="ARBA" id="ARBA00022741"/>
    </source>
</evidence>
<dbReference type="InterPro" id="IPR036097">
    <property type="entry name" value="HisK_dim/P_sf"/>
</dbReference>
<dbReference type="CDD" id="cd00075">
    <property type="entry name" value="HATPase"/>
    <property type="match status" value="1"/>
</dbReference>
<dbReference type="Pfam" id="PF02518">
    <property type="entry name" value="HATPase_c"/>
    <property type="match status" value="1"/>
</dbReference>
<keyword evidence="10" id="KW-0067">ATP-binding</keyword>
<dbReference type="SMART" id="SM00387">
    <property type="entry name" value="HATPase_c"/>
    <property type="match status" value="1"/>
</dbReference>
<dbReference type="Gene3D" id="3.30.565.10">
    <property type="entry name" value="Histidine kinase-like ATPase, C-terminal domain"/>
    <property type="match status" value="1"/>
</dbReference>
<proteinExistence type="predicted"/>
<dbReference type="InterPro" id="IPR003594">
    <property type="entry name" value="HATPase_dom"/>
</dbReference>
<keyword evidence="8" id="KW-0547">Nucleotide-binding</keyword>
<evidence type="ECO:0000256" key="10">
    <source>
        <dbReference type="ARBA" id="ARBA00022840"/>
    </source>
</evidence>
<keyword evidence="5" id="KW-0597">Phosphoprotein</keyword>
<dbReference type="PANTHER" id="PTHR45528">
    <property type="entry name" value="SENSOR HISTIDINE KINASE CPXA"/>
    <property type="match status" value="1"/>
</dbReference>
<evidence type="ECO:0000256" key="4">
    <source>
        <dbReference type="ARBA" id="ARBA00022475"/>
    </source>
</evidence>
<comment type="catalytic activity">
    <reaction evidence="1">
        <text>ATP + protein L-histidine = ADP + protein N-phospho-L-histidine.</text>
        <dbReference type="EC" id="2.7.13.3"/>
    </reaction>
</comment>
<dbReference type="SUPFAM" id="SSF55874">
    <property type="entry name" value="ATPase domain of HSP90 chaperone/DNA topoisomerase II/histidine kinase"/>
    <property type="match status" value="1"/>
</dbReference>
<gene>
    <name evidence="14" type="ORF">BW425_13675</name>
</gene>
<dbReference type="Gene3D" id="1.10.287.130">
    <property type="match status" value="1"/>
</dbReference>
<dbReference type="EC" id="2.7.13.3" evidence="3"/>
<dbReference type="InterPro" id="IPR003660">
    <property type="entry name" value="HAMP_dom"/>
</dbReference>
<dbReference type="InterPro" id="IPR003661">
    <property type="entry name" value="HisK_dim/P_dom"/>
</dbReference>